<dbReference type="OrthoDB" id="1058301at2759"/>
<dbReference type="GO" id="GO:0006629">
    <property type="term" value="P:lipid metabolic process"/>
    <property type="evidence" value="ECO:0007669"/>
    <property type="project" value="InterPro"/>
</dbReference>
<dbReference type="Pfam" id="PF03009">
    <property type="entry name" value="GDPD"/>
    <property type="match status" value="1"/>
</dbReference>
<dbReference type="Gene3D" id="3.20.20.190">
    <property type="entry name" value="Phosphatidylinositol (PI) phosphodiesterase"/>
    <property type="match status" value="1"/>
</dbReference>
<reference evidence="6 7" key="1">
    <citation type="journal article" date="2019" name="Nat. Plants">
        <title>Stout camphor tree genome fills gaps in understanding of flowering plant genome evolution.</title>
        <authorList>
            <person name="Chaw S.M."/>
            <person name="Liu Y.C."/>
            <person name="Wu Y.W."/>
            <person name="Wang H.Y."/>
            <person name="Lin C.I."/>
            <person name="Wu C.S."/>
            <person name="Ke H.M."/>
            <person name="Chang L.Y."/>
            <person name="Hsu C.Y."/>
            <person name="Yang H.T."/>
            <person name="Sudianto E."/>
            <person name="Hsu M.H."/>
            <person name="Wu K.P."/>
            <person name="Wang L.N."/>
            <person name="Leebens-Mack J.H."/>
            <person name="Tsai I.J."/>
        </authorList>
    </citation>
    <scope>NUCLEOTIDE SEQUENCE [LARGE SCALE GENOMIC DNA]</scope>
    <source>
        <strain evidence="7">cv. Chaw 1501</strain>
        <tissue evidence="6">Young leaves</tissue>
    </source>
</reference>
<proteinExistence type="predicted"/>
<dbReference type="CDD" id="cd08556">
    <property type="entry name" value="GDPD"/>
    <property type="match status" value="1"/>
</dbReference>
<keyword evidence="4" id="KW-1133">Transmembrane helix</keyword>
<dbReference type="PANTHER" id="PTHR47449:SF2">
    <property type="entry name" value="GLYCEROPHOSPHODIESTER PHOSPHODIESTERASE GDPD4"/>
    <property type="match status" value="1"/>
</dbReference>
<dbReference type="PANTHER" id="PTHR47449">
    <property type="entry name" value="GLYCEROPHOSPHODIESTER PHOSPHODIESTERASE GDPD4"/>
    <property type="match status" value="1"/>
</dbReference>
<dbReference type="GO" id="GO:0006071">
    <property type="term" value="P:glycerol metabolic process"/>
    <property type="evidence" value="ECO:0007669"/>
    <property type="project" value="UniProtKB-KW"/>
</dbReference>
<keyword evidence="4" id="KW-0812">Transmembrane</keyword>
<dbReference type="AlphaFoldDB" id="A0A443PPK8"/>
<dbReference type="PROSITE" id="PS51704">
    <property type="entry name" value="GP_PDE"/>
    <property type="match status" value="1"/>
</dbReference>
<feature type="transmembrane region" description="Helical" evidence="4">
    <location>
        <begin position="27"/>
        <end position="47"/>
    </location>
</feature>
<dbReference type="STRING" id="337451.A0A443PPK8"/>
<name>A0A443PPK8_9MAGN</name>
<dbReference type="EMBL" id="QPKB01000009">
    <property type="protein sequence ID" value="RWR92710.1"/>
    <property type="molecule type" value="Genomic_DNA"/>
</dbReference>
<dbReference type="EC" id="3.1.4.46" evidence="1"/>
<evidence type="ECO:0000313" key="7">
    <source>
        <dbReference type="Proteomes" id="UP000283530"/>
    </source>
</evidence>
<evidence type="ECO:0000256" key="1">
    <source>
        <dbReference type="ARBA" id="ARBA00012247"/>
    </source>
</evidence>
<keyword evidence="2" id="KW-0319">Glycerol metabolism</keyword>
<protein>
    <recommendedName>
        <fullName evidence="1">glycerophosphodiester phosphodiesterase</fullName>
        <ecNumber evidence="1">3.1.4.46</ecNumber>
    </recommendedName>
</protein>
<keyword evidence="7" id="KW-1185">Reference proteome</keyword>
<dbReference type="InterPro" id="IPR030395">
    <property type="entry name" value="GP_PDE_dom"/>
</dbReference>
<dbReference type="Proteomes" id="UP000283530">
    <property type="component" value="Unassembled WGS sequence"/>
</dbReference>
<organism evidence="6 7">
    <name type="scientific">Cinnamomum micranthum f. kanehirae</name>
    <dbReference type="NCBI Taxonomy" id="337451"/>
    <lineage>
        <taxon>Eukaryota</taxon>
        <taxon>Viridiplantae</taxon>
        <taxon>Streptophyta</taxon>
        <taxon>Embryophyta</taxon>
        <taxon>Tracheophyta</taxon>
        <taxon>Spermatophyta</taxon>
        <taxon>Magnoliopsida</taxon>
        <taxon>Magnoliidae</taxon>
        <taxon>Laurales</taxon>
        <taxon>Lauraceae</taxon>
        <taxon>Cinnamomum</taxon>
    </lineage>
</organism>
<evidence type="ECO:0000256" key="3">
    <source>
        <dbReference type="ARBA" id="ARBA00047512"/>
    </source>
</evidence>
<dbReference type="InterPro" id="IPR017946">
    <property type="entry name" value="PLC-like_Pdiesterase_TIM-brl"/>
</dbReference>
<evidence type="ECO:0000313" key="6">
    <source>
        <dbReference type="EMBL" id="RWR92710.1"/>
    </source>
</evidence>
<keyword evidence="4" id="KW-0472">Membrane</keyword>
<evidence type="ECO:0000256" key="4">
    <source>
        <dbReference type="SAM" id="Phobius"/>
    </source>
</evidence>
<dbReference type="SUPFAM" id="SSF51695">
    <property type="entry name" value="PLC-like phosphodiesterases"/>
    <property type="match status" value="1"/>
</dbReference>
<sequence length="321" mass="36299">MALLHRQGKKPSRRFLKRFLRLCSKNVLLVLLIFAILALIPPLFFHFRLKRFHQMQQHKCGWIEDPPLACAHGGDSSKAPPNTMAAYRFALLSHVDCIEVDVSRSLDGALFALHDRDLQRMSGNATAKVGYFNTNEIKGLDAGFQLPQEFHNQEVPTLEDALMLISKSVRQVILDAKVGPPSYEKGLATDILSVVKRTQCTNCIIWAKSDILGRDVLRLSQDVTVGYIVMMNPSTGARSNLLRMRGAGVVGVYYPLIDDKLVTMLHRRGKRVYAWTVDDDDSLQKMLFEHVDAIVTNRPSLLQRLMQDIKTQCLEEGFPLR</sequence>
<feature type="domain" description="GP-PDE" evidence="5">
    <location>
        <begin position="67"/>
        <end position="306"/>
    </location>
</feature>
<comment type="caution">
    <text evidence="6">The sequence shown here is derived from an EMBL/GenBank/DDBJ whole genome shotgun (WGS) entry which is preliminary data.</text>
</comment>
<accession>A0A443PPK8</accession>
<dbReference type="InterPro" id="IPR044236">
    <property type="entry name" value="GDPD4"/>
</dbReference>
<evidence type="ECO:0000259" key="5">
    <source>
        <dbReference type="PROSITE" id="PS51704"/>
    </source>
</evidence>
<gene>
    <name evidence="6" type="ORF">CKAN_02193000</name>
</gene>
<evidence type="ECO:0000256" key="2">
    <source>
        <dbReference type="ARBA" id="ARBA00022798"/>
    </source>
</evidence>
<dbReference type="GO" id="GO:0008889">
    <property type="term" value="F:glycerophosphodiester phosphodiesterase activity"/>
    <property type="evidence" value="ECO:0007669"/>
    <property type="project" value="UniProtKB-EC"/>
</dbReference>
<comment type="catalytic activity">
    <reaction evidence="3">
        <text>a sn-glycero-3-phosphodiester + H2O = an alcohol + sn-glycerol 3-phosphate + H(+)</text>
        <dbReference type="Rhea" id="RHEA:12969"/>
        <dbReference type="ChEBI" id="CHEBI:15377"/>
        <dbReference type="ChEBI" id="CHEBI:15378"/>
        <dbReference type="ChEBI" id="CHEBI:30879"/>
        <dbReference type="ChEBI" id="CHEBI:57597"/>
        <dbReference type="ChEBI" id="CHEBI:83408"/>
        <dbReference type="EC" id="3.1.4.46"/>
    </reaction>
</comment>